<keyword evidence="1" id="KW-0472">Membrane</keyword>
<keyword evidence="1" id="KW-1133">Transmembrane helix</keyword>
<dbReference type="Proteomes" id="UP001500979">
    <property type="component" value="Unassembled WGS sequence"/>
</dbReference>
<comment type="caution">
    <text evidence="2">The sequence shown here is derived from an EMBL/GenBank/DDBJ whole genome shotgun (WGS) entry which is preliminary data.</text>
</comment>
<sequence>MLGASGVFCGRLRQGRLGIMAAGKGRSGVATLINGAGFLLAAILVLHIVFVLFGVPSNAGLASSVRQAAEPLALFFPGLVDGGNEILQVILDFGLAAVFWVVVAAVLGRIFG</sequence>
<keyword evidence="3" id="KW-1185">Reference proteome</keyword>
<feature type="transmembrane region" description="Helical" evidence="1">
    <location>
        <begin position="86"/>
        <end position="107"/>
    </location>
</feature>
<protein>
    <recommendedName>
        <fullName evidence="4">YggT family protein</fullName>
    </recommendedName>
</protein>
<dbReference type="EMBL" id="BAAAUX010000032">
    <property type="protein sequence ID" value="GAA2817455.1"/>
    <property type="molecule type" value="Genomic_DNA"/>
</dbReference>
<proteinExistence type="predicted"/>
<organism evidence="2 3">
    <name type="scientific">Saccharopolyspora taberi</name>
    <dbReference type="NCBI Taxonomy" id="60895"/>
    <lineage>
        <taxon>Bacteria</taxon>
        <taxon>Bacillati</taxon>
        <taxon>Actinomycetota</taxon>
        <taxon>Actinomycetes</taxon>
        <taxon>Pseudonocardiales</taxon>
        <taxon>Pseudonocardiaceae</taxon>
        <taxon>Saccharopolyspora</taxon>
    </lineage>
</organism>
<reference evidence="2 3" key="1">
    <citation type="journal article" date="2019" name="Int. J. Syst. Evol. Microbiol.">
        <title>The Global Catalogue of Microorganisms (GCM) 10K type strain sequencing project: providing services to taxonomists for standard genome sequencing and annotation.</title>
        <authorList>
            <consortium name="The Broad Institute Genomics Platform"/>
            <consortium name="The Broad Institute Genome Sequencing Center for Infectious Disease"/>
            <person name="Wu L."/>
            <person name="Ma J."/>
        </authorList>
    </citation>
    <scope>NUCLEOTIDE SEQUENCE [LARGE SCALE GENOMIC DNA]</scope>
    <source>
        <strain evidence="2 3">JCM 9383</strain>
    </source>
</reference>
<evidence type="ECO:0000313" key="2">
    <source>
        <dbReference type="EMBL" id="GAA2817455.1"/>
    </source>
</evidence>
<evidence type="ECO:0008006" key="4">
    <source>
        <dbReference type="Google" id="ProtNLM"/>
    </source>
</evidence>
<accession>A0ABN3VMJ9</accession>
<gene>
    <name evidence="2" type="ORF">GCM10010470_61050</name>
</gene>
<keyword evidence="1" id="KW-0812">Transmembrane</keyword>
<evidence type="ECO:0000313" key="3">
    <source>
        <dbReference type="Proteomes" id="UP001500979"/>
    </source>
</evidence>
<feature type="transmembrane region" description="Helical" evidence="1">
    <location>
        <begin position="29"/>
        <end position="55"/>
    </location>
</feature>
<evidence type="ECO:0000256" key="1">
    <source>
        <dbReference type="SAM" id="Phobius"/>
    </source>
</evidence>
<name>A0ABN3VMJ9_9PSEU</name>